<gene>
    <name evidence="2" type="ORF">CR513_02462</name>
</gene>
<comment type="caution">
    <text evidence="2">The sequence shown here is derived from an EMBL/GenBank/DDBJ whole genome shotgun (WGS) entry which is preliminary data.</text>
</comment>
<sequence length="95" mass="10702">MGLCNDDGNSITGGVLDDGHWRIGRPNDVASEREEVLEEEDPLHGMENEPNDVKEGERKRCFGSRWRGNIALLMDFDFDIVGCHVNKPEDVFVSI</sequence>
<evidence type="ECO:0000313" key="3">
    <source>
        <dbReference type="Proteomes" id="UP000257109"/>
    </source>
</evidence>
<keyword evidence="3" id="KW-1185">Reference proteome</keyword>
<dbReference type="AlphaFoldDB" id="A0A371ICB4"/>
<protein>
    <submittedName>
        <fullName evidence="2">Uncharacterized protein</fullName>
    </submittedName>
</protein>
<accession>A0A371ICB4</accession>
<reference evidence="2" key="1">
    <citation type="submission" date="2018-05" db="EMBL/GenBank/DDBJ databases">
        <title>Draft genome of Mucuna pruriens seed.</title>
        <authorList>
            <person name="Nnadi N.E."/>
            <person name="Vos R."/>
            <person name="Hasami M.H."/>
            <person name="Devisetty U.K."/>
            <person name="Aguiy J.C."/>
        </authorList>
    </citation>
    <scope>NUCLEOTIDE SEQUENCE [LARGE SCALE GENOMIC DNA]</scope>
    <source>
        <strain evidence="2">JCA_2017</strain>
    </source>
</reference>
<proteinExistence type="predicted"/>
<name>A0A371ICB4_MUCPR</name>
<feature type="region of interest" description="Disordered" evidence="1">
    <location>
        <begin position="27"/>
        <end position="57"/>
    </location>
</feature>
<dbReference type="Proteomes" id="UP000257109">
    <property type="component" value="Unassembled WGS sequence"/>
</dbReference>
<organism evidence="2 3">
    <name type="scientific">Mucuna pruriens</name>
    <name type="common">Velvet bean</name>
    <name type="synonym">Dolichos pruriens</name>
    <dbReference type="NCBI Taxonomy" id="157652"/>
    <lineage>
        <taxon>Eukaryota</taxon>
        <taxon>Viridiplantae</taxon>
        <taxon>Streptophyta</taxon>
        <taxon>Embryophyta</taxon>
        <taxon>Tracheophyta</taxon>
        <taxon>Spermatophyta</taxon>
        <taxon>Magnoliopsida</taxon>
        <taxon>eudicotyledons</taxon>
        <taxon>Gunneridae</taxon>
        <taxon>Pentapetalae</taxon>
        <taxon>rosids</taxon>
        <taxon>fabids</taxon>
        <taxon>Fabales</taxon>
        <taxon>Fabaceae</taxon>
        <taxon>Papilionoideae</taxon>
        <taxon>50 kb inversion clade</taxon>
        <taxon>NPAAA clade</taxon>
        <taxon>indigoferoid/millettioid clade</taxon>
        <taxon>Phaseoleae</taxon>
        <taxon>Mucuna</taxon>
    </lineage>
</organism>
<dbReference type="EMBL" id="QJKJ01000422">
    <property type="protein sequence ID" value="RDY12702.1"/>
    <property type="molecule type" value="Genomic_DNA"/>
</dbReference>
<evidence type="ECO:0000313" key="2">
    <source>
        <dbReference type="EMBL" id="RDY12702.1"/>
    </source>
</evidence>
<feature type="non-terminal residue" evidence="2">
    <location>
        <position position="1"/>
    </location>
</feature>
<feature type="compositionally biased region" description="Basic and acidic residues" evidence="1">
    <location>
        <begin position="42"/>
        <end position="57"/>
    </location>
</feature>
<evidence type="ECO:0000256" key="1">
    <source>
        <dbReference type="SAM" id="MobiDB-lite"/>
    </source>
</evidence>